<dbReference type="InterPro" id="IPR012334">
    <property type="entry name" value="Pectin_lyas_fold"/>
</dbReference>
<protein>
    <recommendedName>
        <fullName evidence="3">Right handed beta helix domain-containing protein</fullName>
    </recommendedName>
</protein>
<dbReference type="Proteomes" id="UP000193920">
    <property type="component" value="Unassembled WGS sequence"/>
</dbReference>
<dbReference type="EMBL" id="MCOG01000322">
    <property type="protein sequence ID" value="ORY18061.1"/>
    <property type="molecule type" value="Genomic_DNA"/>
</dbReference>
<proteinExistence type="predicted"/>
<dbReference type="OrthoDB" id="10642526at2759"/>
<gene>
    <name evidence="1" type="ORF">LY90DRAFT_517494</name>
</gene>
<organism evidence="1 2">
    <name type="scientific">Neocallimastix californiae</name>
    <dbReference type="NCBI Taxonomy" id="1754190"/>
    <lineage>
        <taxon>Eukaryota</taxon>
        <taxon>Fungi</taxon>
        <taxon>Fungi incertae sedis</taxon>
        <taxon>Chytridiomycota</taxon>
        <taxon>Chytridiomycota incertae sedis</taxon>
        <taxon>Neocallimastigomycetes</taxon>
        <taxon>Neocallimastigales</taxon>
        <taxon>Neocallimastigaceae</taxon>
        <taxon>Neocallimastix</taxon>
    </lineage>
</organism>
<comment type="caution">
    <text evidence="1">The sequence shown here is derived from an EMBL/GenBank/DDBJ whole genome shotgun (WGS) entry which is preliminary data.</text>
</comment>
<evidence type="ECO:0000313" key="2">
    <source>
        <dbReference type="Proteomes" id="UP000193920"/>
    </source>
</evidence>
<keyword evidence="2" id="KW-1185">Reference proteome</keyword>
<dbReference type="InterPro" id="IPR011050">
    <property type="entry name" value="Pectin_lyase_fold/virulence"/>
</dbReference>
<accession>A0A1Y2A6C5</accession>
<dbReference type="Gene3D" id="2.160.20.10">
    <property type="entry name" value="Single-stranded right-handed beta-helix, Pectin lyase-like"/>
    <property type="match status" value="1"/>
</dbReference>
<evidence type="ECO:0008006" key="3">
    <source>
        <dbReference type="Google" id="ProtNLM"/>
    </source>
</evidence>
<sequence>MEYVEFQDITIIGKILIKRVSNSTFYNVSYSGLFNTRDQRNKQLFFTYSTFYSEIIKEGRENLIRLYYGNYYFNHCIFYGKKEATDSIIKLTSDSGYPLKDSISFYDCIFNGNYGGCIYISNNYKDRKAFIENIYIFNEGSKFSQKGTGFIASIYNYSNLILRNVYADNVYCDSTNCCAFFISGDSEMDVSDVTINNIYGNGGGLIFKSIDPYEQGFNCILKNLTVNNMEMNNNQESALLSIHDKGNLYIKE</sequence>
<name>A0A1Y2A6C5_9FUNG</name>
<reference evidence="1 2" key="1">
    <citation type="submission" date="2016-08" db="EMBL/GenBank/DDBJ databases">
        <title>A Parts List for Fungal Cellulosomes Revealed by Comparative Genomics.</title>
        <authorList>
            <consortium name="DOE Joint Genome Institute"/>
            <person name="Haitjema C.H."/>
            <person name="Gilmore S.P."/>
            <person name="Henske J.K."/>
            <person name="Solomon K.V."/>
            <person name="De Groot R."/>
            <person name="Kuo A."/>
            <person name="Mondo S.J."/>
            <person name="Salamov A.A."/>
            <person name="Labutti K."/>
            <person name="Zhao Z."/>
            <person name="Chiniquy J."/>
            <person name="Barry K."/>
            <person name="Brewer H.M."/>
            <person name="Purvine S.O."/>
            <person name="Wright A.T."/>
            <person name="Boxma B."/>
            <person name="Van Alen T."/>
            <person name="Hackstein J.H."/>
            <person name="Baker S.E."/>
            <person name="Grigoriev I.V."/>
            <person name="O'Malley M.A."/>
        </authorList>
    </citation>
    <scope>NUCLEOTIDE SEQUENCE [LARGE SCALE GENOMIC DNA]</scope>
    <source>
        <strain evidence="1 2">G1</strain>
    </source>
</reference>
<dbReference type="AlphaFoldDB" id="A0A1Y2A6C5"/>
<evidence type="ECO:0000313" key="1">
    <source>
        <dbReference type="EMBL" id="ORY18061.1"/>
    </source>
</evidence>
<dbReference type="SUPFAM" id="SSF51126">
    <property type="entry name" value="Pectin lyase-like"/>
    <property type="match status" value="1"/>
</dbReference>